<reference evidence="11 12" key="1">
    <citation type="submission" date="2020-08" db="EMBL/GenBank/DDBJ databases">
        <title>Genomic Encyclopedia of Type Strains, Phase IV (KMG-IV): sequencing the most valuable type-strain genomes for metagenomic binning, comparative biology and taxonomic classification.</title>
        <authorList>
            <person name="Goeker M."/>
        </authorList>
    </citation>
    <scope>NUCLEOTIDE SEQUENCE [LARGE SCALE GENOMIC DNA]</scope>
    <source>
        <strain evidence="11 12">DSM 28760</strain>
    </source>
</reference>
<evidence type="ECO:0000259" key="8">
    <source>
        <dbReference type="PROSITE" id="PS50968"/>
    </source>
</evidence>
<keyword evidence="3 7" id="KW-0547">Nucleotide-binding</keyword>
<gene>
    <name evidence="11" type="ORF">FHS81_001490</name>
</gene>
<evidence type="ECO:0000256" key="5">
    <source>
        <dbReference type="ARBA" id="ARBA00022946"/>
    </source>
</evidence>
<evidence type="ECO:0000256" key="6">
    <source>
        <dbReference type="ARBA" id="ARBA00023267"/>
    </source>
</evidence>
<dbReference type="Pfam" id="PF21139">
    <property type="entry name" value="BT_MCC_alpha"/>
    <property type="match status" value="1"/>
</dbReference>
<comment type="cofactor">
    <cofactor evidence="1">
        <name>biotin</name>
        <dbReference type="ChEBI" id="CHEBI:57586"/>
    </cofactor>
</comment>
<proteinExistence type="predicted"/>
<evidence type="ECO:0000256" key="3">
    <source>
        <dbReference type="ARBA" id="ARBA00022741"/>
    </source>
</evidence>
<keyword evidence="4 7" id="KW-0067">ATP-binding</keyword>
<dbReference type="Gene3D" id="3.30.700.40">
    <property type="match status" value="1"/>
</dbReference>
<evidence type="ECO:0000256" key="4">
    <source>
        <dbReference type="ARBA" id="ARBA00022840"/>
    </source>
</evidence>
<dbReference type="Pfam" id="PF00289">
    <property type="entry name" value="Biotin_carb_N"/>
    <property type="match status" value="1"/>
</dbReference>
<dbReference type="InterPro" id="IPR016185">
    <property type="entry name" value="PreATP-grasp_dom_sf"/>
</dbReference>
<dbReference type="PROSITE" id="PS00188">
    <property type="entry name" value="BIOTIN"/>
    <property type="match status" value="1"/>
</dbReference>
<dbReference type="GO" id="GO:0005524">
    <property type="term" value="F:ATP binding"/>
    <property type="evidence" value="ECO:0007669"/>
    <property type="project" value="UniProtKB-UniRule"/>
</dbReference>
<dbReference type="Pfam" id="PF02785">
    <property type="entry name" value="Biotin_carb_C"/>
    <property type="match status" value="1"/>
</dbReference>
<dbReference type="EMBL" id="JACICC010000003">
    <property type="protein sequence ID" value="MBB3809408.1"/>
    <property type="molecule type" value="Genomic_DNA"/>
</dbReference>
<evidence type="ECO:0000313" key="12">
    <source>
        <dbReference type="Proteomes" id="UP000537592"/>
    </source>
</evidence>
<evidence type="ECO:0000259" key="9">
    <source>
        <dbReference type="PROSITE" id="PS50975"/>
    </source>
</evidence>
<dbReference type="InterPro" id="IPR005481">
    <property type="entry name" value="BC-like_N"/>
</dbReference>
<dbReference type="FunFam" id="3.30.470.20:FF:000028">
    <property type="entry name" value="Methylcrotonoyl-CoA carboxylase subunit alpha, mitochondrial"/>
    <property type="match status" value="1"/>
</dbReference>
<dbReference type="InterPro" id="IPR048429">
    <property type="entry name" value="MCC_alpha_BT"/>
</dbReference>
<dbReference type="Gene3D" id="2.40.50.100">
    <property type="match status" value="1"/>
</dbReference>
<feature type="domain" description="Biotin carboxylation" evidence="10">
    <location>
        <begin position="5"/>
        <end position="461"/>
    </location>
</feature>
<dbReference type="InterPro" id="IPR005479">
    <property type="entry name" value="CPAse_ATP-bd"/>
</dbReference>
<dbReference type="PROSITE" id="PS50979">
    <property type="entry name" value="BC"/>
    <property type="match status" value="1"/>
</dbReference>
<dbReference type="Proteomes" id="UP000537592">
    <property type="component" value="Unassembled WGS sequence"/>
</dbReference>
<dbReference type="InterPro" id="IPR005482">
    <property type="entry name" value="Biotin_COase_C"/>
</dbReference>
<evidence type="ECO:0000313" key="11">
    <source>
        <dbReference type="EMBL" id="MBB3809408.1"/>
    </source>
</evidence>
<dbReference type="InterPro" id="IPR050856">
    <property type="entry name" value="Biotin_carboxylase_complex"/>
</dbReference>
<evidence type="ECO:0000256" key="2">
    <source>
        <dbReference type="ARBA" id="ARBA00022598"/>
    </source>
</evidence>
<dbReference type="GO" id="GO:0046872">
    <property type="term" value="F:metal ion binding"/>
    <property type="evidence" value="ECO:0007669"/>
    <property type="project" value="InterPro"/>
</dbReference>
<dbReference type="CDD" id="cd06850">
    <property type="entry name" value="biotinyl_domain"/>
    <property type="match status" value="1"/>
</dbReference>
<dbReference type="PROSITE" id="PS50968">
    <property type="entry name" value="BIOTINYL_LIPOYL"/>
    <property type="match status" value="1"/>
</dbReference>
<keyword evidence="12" id="KW-1185">Reference proteome</keyword>
<dbReference type="FunFam" id="3.30.1490.20:FF:000003">
    <property type="entry name" value="acetyl-CoA carboxylase isoform X1"/>
    <property type="match status" value="1"/>
</dbReference>
<name>A0A7W5Z3E0_9HYPH</name>
<dbReference type="Pfam" id="PF02786">
    <property type="entry name" value="CPSase_L_D2"/>
    <property type="match status" value="1"/>
</dbReference>
<keyword evidence="6" id="KW-0092">Biotin</keyword>
<feature type="domain" description="Lipoyl-binding" evidence="8">
    <location>
        <begin position="586"/>
        <end position="665"/>
    </location>
</feature>
<keyword evidence="2 11" id="KW-0436">Ligase</keyword>
<dbReference type="RefSeq" id="WP_183751472.1">
    <property type="nucleotide sequence ID" value="NZ_JACICC010000003.1"/>
</dbReference>
<dbReference type="InterPro" id="IPR000089">
    <property type="entry name" value="Biotin_lipoyl"/>
</dbReference>
<dbReference type="PROSITE" id="PS00866">
    <property type="entry name" value="CPSASE_1"/>
    <property type="match status" value="1"/>
</dbReference>
<sequence>MTQRRIRKILIANRGEIACRVAATARKLAIRTVAVHSDVDAGAQFVAACDEAVSLGGAAPRDSYLRWDKIIAAAKATGADAVHPGYGFLSENADFARACTDAGLIFIGPPAEAIEAMGLKAESKRLMEAAGVPLVPGYHGADQDSALLAAEAERIGYPLMIKASAGGGGKGMRIVEQPGGFADNLASCQREAINSFGSAAVLIERYVQRPRHIEIQVFGDSLGNYVYLFERDCSVQRRHQKVLEEAPAPGLSEARRQEMGEAAIAAARAVGYVGAGTVEFIAEPRPDGDLAFYFMEMNTRLQVEHPVTEAITGLDLVEWQIRIAAGEPLPLAQHELSMRGHAIEARICAENPDNDFLPATGHLDVFRLPGHAAFTPASDGVRIDSGVREGDEISPFYDPMIAKLIVHGATREEALARLDAALAQTHIVGVATNVAFLRHVTTSRSFATADLDTALIQREHGALFHTEGLPFVLTAAAVVANILQAERALADADPWSRRNGWRIGGPVTRRIVLEHGDTRETVAFTAVDDRQVRLNVASSAHDLTLAGPGDITVDGRRLHACTYRTGEVFSVFTADGSAAVRLIDPLAHAGDSEAEAGRLTAPMPGKVVAFLVDAGDTVAKGQPLAVMEAMKMEHTIKAPVDGTVAELLYAIGDQLGEGAELLRLEPLPEAG</sequence>
<evidence type="ECO:0000259" key="10">
    <source>
        <dbReference type="PROSITE" id="PS50979"/>
    </source>
</evidence>
<dbReference type="EC" id="6.4.1.4" evidence="11"/>
<protein>
    <submittedName>
        <fullName evidence="11">3-methylcrotonyl-CoA carboxylase alpha subunit</fullName>
        <ecNumber evidence="11">6.4.1.4</ecNumber>
    </submittedName>
</protein>
<dbReference type="InterPro" id="IPR011761">
    <property type="entry name" value="ATP-grasp"/>
</dbReference>
<dbReference type="PROSITE" id="PS00867">
    <property type="entry name" value="CPSASE_2"/>
    <property type="match status" value="1"/>
</dbReference>
<dbReference type="SUPFAM" id="SSF52440">
    <property type="entry name" value="PreATP-grasp domain"/>
    <property type="match status" value="1"/>
</dbReference>
<dbReference type="PANTHER" id="PTHR18866:SF33">
    <property type="entry name" value="METHYLCROTONOYL-COA CARBOXYLASE SUBUNIT ALPHA, MITOCHONDRIAL-RELATED"/>
    <property type="match status" value="1"/>
</dbReference>
<dbReference type="FunFam" id="3.40.50.20:FF:000010">
    <property type="entry name" value="Propionyl-CoA carboxylase subunit alpha"/>
    <property type="match status" value="1"/>
</dbReference>
<dbReference type="Pfam" id="PF00364">
    <property type="entry name" value="Biotin_lipoyl"/>
    <property type="match status" value="1"/>
</dbReference>
<dbReference type="InterPro" id="IPR001882">
    <property type="entry name" value="Biotin_BS"/>
</dbReference>
<evidence type="ECO:0000256" key="7">
    <source>
        <dbReference type="PROSITE-ProRule" id="PRU00409"/>
    </source>
</evidence>
<dbReference type="InterPro" id="IPR011053">
    <property type="entry name" value="Single_hybrid_motif"/>
</dbReference>
<dbReference type="Gene3D" id="3.30.470.20">
    <property type="entry name" value="ATP-grasp fold, B domain"/>
    <property type="match status" value="1"/>
</dbReference>
<organism evidence="11 12">
    <name type="scientific">Pseudochelatococcus contaminans</name>
    <dbReference type="NCBI Taxonomy" id="1538103"/>
    <lineage>
        <taxon>Bacteria</taxon>
        <taxon>Pseudomonadati</taxon>
        <taxon>Pseudomonadota</taxon>
        <taxon>Alphaproteobacteria</taxon>
        <taxon>Hyphomicrobiales</taxon>
        <taxon>Chelatococcaceae</taxon>
        <taxon>Pseudochelatococcus</taxon>
    </lineage>
</organism>
<dbReference type="SMART" id="SM00878">
    <property type="entry name" value="Biotin_carb_C"/>
    <property type="match status" value="1"/>
</dbReference>
<dbReference type="GO" id="GO:0004485">
    <property type="term" value="F:methylcrotonoyl-CoA carboxylase activity"/>
    <property type="evidence" value="ECO:0007669"/>
    <property type="project" value="UniProtKB-EC"/>
</dbReference>
<accession>A0A7W5Z3E0</accession>
<dbReference type="InterPro" id="IPR011054">
    <property type="entry name" value="Rudment_hybrid_motif"/>
</dbReference>
<dbReference type="AlphaFoldDB" id="A0A7W5Z3E0"/>
<dbReference type="PANTHER" id="PTHR18866">
    <property type="entry name" value="CARBOXYLASE:PYRUVATE/ACETYL-COA/PROPIONYL-COA CARBOXYLASE"/>
    <property type="match status" value="1"/>
</dbReference>
<feature type="domain" description="ATP-grasp" evidence="9">
    <location>
        <begin position="124"/>
        <end position="325"/>
    </location>
</feature>
<dbReference type="SUPFAM" id="SSF51230">
    <property type="entry name" value="Single hybrid motif"/>
    <property type="match status" value="1"/>
</dbReference>
<dbReference type="SUPFAM" id="SSF51246">
    <property type="entry name" value="Rudiment single hybrid motif"/>
    <property type="match status" value="1"/>
</dbReference>
<comment type="caution">
    <text evidence="11">The sequence shown here is derived from an EMBL/GenBank/DDBJ whole genome shotgun (WGS) entry which is preliminary data.</text>
</comment>
<evidence type="ECO:0000256" key="1">
    <source>
        <dbReference type="ARBA" id="ARBA00001953"/>
    </source>
</evidence>
<dbReference type="FunFam" id="2.40.50.100:FF:000003">
    <property type="entry name" value="Acetyl-CoA carboxylase biotin carboxyl carrier protein"/>
    <property type="match status" value="1"/>
</dbReference>
<dbReference type="SUPFAM" id="SSF56059">
    <property type="entry name" value="Glutathione synthetase ATP-binding domain-like"/>
    <property type="match status" value="1"/>
</dbReference>
<keyword evidence="5" id="KW-0809">Transit peptide</keyword>
<dbReference type="InterPro" id="IPR011764">
    <property type="entry name" value="Biotin_carboxylation_dom"/>
</dbReference>
<dbReference type="PROSITE" id="PS50975">
    <property type="entry name" value="ATP_GRASP"/>
    <property type="match status" value="1"/>
</dbReference>